<accession>A0A1J4MDR7</accession>
<dbReference type="VEuPathDB" id="CryptoDB:cand_033240"/>
<dbReference type="PANTHER" id="PTHR12773">
    <property type="entry name" value="UPF0315 PROTEIN-RELATED"/>
    <property type="match status" value="1"/>
</dbReference>
<dbReference type="Gene3D" id="2.20.25.10">
    <property type="match status" value="1"/>
</dbReference>
<gene>
    <name evidence="1" type="ORF">cand_033240</name>
</gene>
<dbReference type="GeneID" id="92367508"/>
<dbReference type="SUPFAM" id="SSF158997">
    <property type="entry name" value="Trm112p-like"/>
    <property type="match status" value="1"/>
</dbReference>
<dbReference type="PANTHER" id="PTHR12773:SF0">
    <property type="entry name" value="MULTIFUNCTIONAL METHYLTRANSFERASE SUBUNIT TRM112-LIKE PROTEIN"/>
    <property type="match status" value="1"/>
</dbReference>
<dbReference type="GO" id="GO:0046982">
    <property type="term" value="F:protein heterodimerization activity"/>
    <property type="evidence" value="ECO:0007669"/>
    <property type="project" value="InterPro"/>
</dbReference>
<evidence type="ECO:0000313" key="1">
    <source>
        <dbReference type="EMBL" id="OII71611.1"/>
    </source>
</evidence>
<organism evidence="1 2">
    <name type="scientific">Cryptosporidium andersoni</name>
    <dbReference type="NCBI Taxonomy" id="117008"/>
    <lineage>
        <taxon>Eukaryota</taxon>
        <taxon>Sar</taxon>
        <taxon>Alveolata</taxon>
        <taxon>Apicomplexa</taxon>
        <taxon>Conoidasida</taxon>
        <taxon>Coccidia</taxon>
        <taxon>Eucoccidiorida</taxon>
        <taxon>Eimeriorina</taxon>
        <taxon>Cryptosporidiidae</taxon>
        <taxon>Cryptosporidium</taxon>
    </lineage>
</organism>
<dbReference type="OrthoDB" id="2187549at2759"/>
<sequence length="147" mass="17029">MRSSLDNEIKTVPKYVTTYIYFSNRKCCKNGFPLEIKLRGHKEEATSQLDTYFSKEQIQSMLEKLDWEVLVSTAAKFDIELPISYNLEDKNDDIFLKAVHNAIMNFQILEADLICPICNHKYTVSKGVPNMLDQENIINNVDIDMDI</sequence>
<proteinExistence type="predicted"/>
<dbReference type="RefSeq" id="XP_067066801.1">
    <property type="nucleotide sequence ID" value="XM_067213550.1"/>
</dbReference>
<evidence type="ECO:0000313" key="2">
    <source>
        <dbReference type="Proteomes" id="UP000186804"/>
    </source>
</evidence>
<dbReference type="InterPro" id="IPR039127">
    <property type="entry name" value="Trm112"/>
</dbReference>
<name>A0A1J4MDR7_9CRYT</name>
<dbReference type="AlphaFoldDB" id="A0A1J4MDR7"/>
<keyword evidence="2" id="KW-1185">Reference proteome</keyword>
<protein>
    <submittedName>
        <fullName evidence="1">Trm112p-like domain-containing protein</fullName>
    </submittedName>
</protein>
<dbReference type="Proteomes" id="UP000186804">
    <property type="component" value="Unassembled WGS sequence"/>
</dbReference>
<reference evidence="1 2" key="1">
    <citation type="submission" date="2016-10" db="EMBL/GenBank/DDBJ databases">
        <title>Reductive evolution of mitochondrial metabolism and differential evolution of invasion-related proteins in Cryptosporidium.</title>
        <authorList>
            <person name="Liu S."/>
            <person name="Roellig D.M."/>
            <person name="Guo Y."/>
            <person name="Li N."/>
            <person name="Frace M.A."/>
            <person name="Tang K."/>
            <person name="Zhang L."/>
            <person name="Feng Y."/>
            <person name="Xiao L."/>
        </authorList>
    </citation>
    <scope>NUCLEOTIDE SEQUENCE [LARGE SCALE GENOMIC DNA]</scope>
    <source>
        <strain evidence="1">30847</strain>
    </source>
</reference>
<dbReference type="GO" id="GO:0030488">
    <property type="term" value="P:tRNA methylation"/>
    <property type="evidence" value="ECO:0007669"/>
    <property type="project" value="TreeGrafter"/>
</dbReference>
<dbReference type="EMBL" id="LRBS01000121">
    <property type="protein sequence ID" value="OII71611.1"/>
    <property type="molecule type" value="Genomic_DNA"/>
</dbReference>
<comment type="caution">
    <text evidence="1">The sequence shown here is derived from an EMBL/GenBank/DDBJ whole genome shotgun (WGS) entry which is preliminary data.</text>
</comment>
<dbReference type="GO" id="GO:0070476">
    <property type="term" value="P:rRNA (guanine-N7)-methylation"/>
    <property type="evidence" value="ECO:0007669"/>
    <property type="project" value="TreeGrafter"/>
</dbReference>